<comment type="caution">
    <text evidence="1">The sequence shown here is derived from an EMBL/GenBank/DDBJ whole genome shotgun (WGS) entry which is preliminary data.</text>
</comment>
<dbReference type="Gene3D" id="3.40.50.2300">
    <property type="match status" value="2"/>
</dbReference>
<name>A0A7J0BV46_9BACT</name>
<accession>A0A7J0BV46</accession>
<evidence type="ECO:0008006" key="3">
    <source>
        <dbReference type="Google" id="ProtNLM"/>
    </source>
</evidence>
<dbReference type="PANTHER" id="PTHR35271:SF1">
    <property type="entry name" value="ABC TRANSPORTER, SUBSTRATE-BINDING LIPOPROTEIN"/>
    <property type="match status" value="1"/>
</dbReference>
<evidence type="ECO:0000313" key="1">
    <source>
        <dbReference type="EMBL" id="GFM37579.1"/>
    </source>
</evidence>
<sequence length="347" mass="37975">MAVSGLHSARAAEDDAQAAVASAGTIAYFEAGPYWEFELLYTEVLAALERMGVRDKVHLPPHLHSSPGWGADPDVYLAEAERLMADPSVDAIISMGTEATKALLAKNNGRTSIVAIDVADPVRAGFIDRDTGLGAPNLIIQHTPDKWHRVFVLFHEALPFSRLGIMYSDTPEGLWYSNVPEAREVARERGFELVEYDRLDREESPESCAEGVRSLISQGVDALYISALNCFDWTQANPQPMLDSLHGKGIRTFARDGTVHVRRGVLMGLSTLDYVPLAEFYAAGIAELLGLMPEGFMPSEYRYRPKITLNLDTASALKINVPLVLLISADEIFDSSLAAVRNATVSQ</sequence>
<proteinExistence type="predicted"/>
<protein>
    <recommendedName>
        <fullName evidence="3">ABC transporter substrate-binding protein</fullName>
    </recommendedName>
</protein>
<dbReference type="InterPro" id="IPR007487">
    <property type="entry name" value="ABC_transpt-TYRBP-like"/>
</dbReference>
<evidence type="ECO:0000313" key="2">
    <source>
        <dbReference type="Proteomes" id="UP000503820"/>
    </source>
</evidence>
<dbReference type="EMBL" id="BLVP01000008">
    <property type="protein sequence ID" value="GFM37579.1"/>
    <property type="molecule type" value="Genomic_DNA"/>
</dbReference>
<dbReference type="PANTHER" id="PTHR35271">
    <property type="entry name" value="ABC TRANSPORTER, SUBSTRATE-BINDING LIPOPROTEIN-RELATED"/>
    <property type="match status" value="1"/>
</dbReference>
<dbReference type="InterPro" id="IPR028082">
    <property type="entry name" value="Peripla_BP_I"/>
</dbReference>
<gene>
    <name evidence="1" type="ORF">DSM19430T_22630</name>
</gene>
<organism evidence="1 2">
    <name type="scientific">Desulfovibrio psychrotolerans</name>
    <dbReference type="NCBI Taxonomy" id="415242"/>
    <lineage>
        <taxon>Bacteria</taxon>
        <taxon>Pseudomonadati</taxon>
        <taxon>Thermodesulfobacteriota</taxon>
        <taxon>Desulfovibrionia</taxon>
        <taxon>Desulfovibrionales</taxon>
        <taxon>Desulfovibrionaceae</taxon>
        <taxon>Desulfovibrio</taxon>
    </lineage>
</organism>
<reference evidence="1 2" key="1">
    <citation type="submission" date="2020-05" db="EMBL/GenBank/DDBJ databases">
        <title>Draft genome sequence of Desulfovibrio psychrotolerans JS1T.</title>
        <authorList>
            <person name="Ueno A."/>
            <person name="Tamazawa S."/>
            <person name="Tamamura S."/>
            <person name="Murakami T."/>
            <person name="Kiyama T."/>
            <person name="Inomata H."/>
            <person name="Amano Y."/>
            <person name="Miyakawa K."/>
            <person name="Tamaki H."/>
            <person name="Naganuma T."/>
            <person name="Kaneko K."/>
        </authorList>
    </citation>
    <scope>NUCLEOTIDE SEQUENCE [LARGE SCALE GENOMIC DNA]</scope>
    <source>
        <strain evidence="1 2">JS1</strain>
    </source>
</reference>
<dbReference type="AlphaFoldDB" id="A0A7J0BV46"/>
<dbReference type="Proteomes" id="UP000503820">
    <property type="component" value="Unassembled WGS sequence"/>
</dbReference>
<keyword evidence="2" id="KW-1185">Reference proteome</keyword>
<dbReference type="SUPFAM" id="SSF53822">
    <property type="entry name" value="Periplasmic binding protein-like I"/>
    <property type="match status" value="1"/>
</dbReference>